<evidence type="ECO:0000313" key="7">
    <source>
        <dbReference type="Proteomes" id="UP000377595"/>
    </source>
</evidence>
<sequence>MAIGRQESDTAMKAAELALVLAAYYFPGADGEEARFTDAAFLLSGHLHCWDRWQGLPYPEKQRIARLLAMRPERYANPTVFARTMRHVLSFQGERLPSFLLSADQNGARPMLGGDLDGYASRLLAELGSTPSRAGTMQTAQPGAWLIRHKPDGRTVEVTVPHFQAAKAHLVKPPAVRKAPRRGELRVKIEDLLALAQRLDAFRPSSRRFLHATLIKLIAGLRDVDGPLKDDIAFASGVLRLLNAPTGTGKSVLMRVLAVRLALDGVRVAVVVPNVEASLATAQEIDDDLALLGDSSACTPLMSPNGLNERMEKTLEGSTTEDGWGESLAWRMNQLAYGCALLELIDPASRPEAGKEPCDGLFRPDGKGGTHRETRSCPWKPTCPKFAQSRAAITHRVVVTNHRNFLVGKLQVTVELDGRLRSRIPISEYLLTAFDVVIIDEIDQFQSTAVETCAREMLLSSRGRWDEVPLKRLDDDRARIPVRDSLRITPALSKLRALSDQLVNFVADGSLRIPDVTPGLHTTKWQLPTIYDRTLIGALFDVPGDAPASPAIYQRLDALFPDYEPDRVPGALEEPLAAVKEVLLTLLGHPDESSLNEARLRLDAILSAKVERPEARAQLVTMMVLKAWYAALQHHVRELQGEASRLRSFDLSSAREFTDGLAAHTLQGPFPYGPLGYPLVGFRFAGLNDPEKSTELSLQTITGDPHAFTTQLGGLVALTVCGHERIVLGLSATAFFPGAVREHIHAPLTWWMTDADEDAITVRDGRVRKGAEYVQISGQPKQNKRYELIEMGERLHETHILKHLQHMRIVDQDRARVALAVNSYEQCLHLARGILQAAGYTGGLCVAVPADKQRREELLAQFPLPRGVKTLTADEFERFPEHGDMLVAPMARITRGLNIVIGIRSALSAIFLCVRPLALLSEPAEMFASINAAGHSGIEPSGRPSVALAAARRRSRDRLYLVLRAAPHFRGQDDTLQEEVVAGVIVDLIQLAGRARRGGTDMRLYLVDHAIHDQTWRSDMGTIIRRMYATWPAGTRTIMAAVYGSALTSLLKDVAGINPDDLSDEERPTFRLLAGDE</sequence>
<keyword evidence="3" id="KW-0067">ATP-binding</keyword>
<protein>
    <recommendedName>
        <fullName evidence="5">Helicase ATP-binding domain-containing protein</fullName>
    </recommendedName>
</protein>
<comment type="caution">
    <text evidence="6">The sequence shown here is derived from an EMBL/GenBank/DDBJ whole genome shotgun (WGS) entry which is preliminary data.</text>
</comment>
<evidence type="ECO:0000313" key="6">
    <source>
        <dbReference type="EMBL" id="GES19624.1"/>
    </source>
</evidence>
<dbReference type="EMBL" id="BLAF01000013">
    <property type="protein sequence ID" value="GES19624.1"/>
    <property type="molecule type" value="Genomic_DNA"/>
</dbReference>
<feature type="region of interest" description="Disordered" evidence="4">
    <location>
        <begin position="355"/>
        <end position="376"/>
    </location>
</feature>
<gene>
    <name evidence="6" type="ORF">Aple_025200</name>
</gene>
<dbReference type="PROSITE" id="PS51193">
    <property type="entry name" value="HELICASE_ATP_BIND_2"/>
    <property type="match status" value="1"/>
</dbReference>
<dbReference type="GO" id="GO:0005524">
    <property type="term" value="F:ATP binding"/>
    <property type="evidence" value="ECO:0007669"/>
    <property type="project" value="UniProtKB-KW"/>
</dbReference>
<dbReference type="Proteomes" id="UP000377595">
    <property type="component" value="Unassembled WGS sequence"/>
</dbReference>
<keyword evidence="2" id="KW-0378">Hydrolase</keyword>
<evidence type="ECO:0000256" key="3">
    <source>
        <dbReference type="ARBA" id="ARBA00022840"/>
    </source>
</evidence>
<dbReference type="InterPro" id="IPR027417">
    <property type="entry name" value="P-loop_NTPase"/>
</dbReference>
<name>A0A5M3XED2_9ACTN</name>
<dbReference type="AlphaFoldDB" id="A0A5M3XED2"/>
<evidence type="ECO:0000259" key="5">
    <source>
        <dbReference type="PROSITE" id="PS51193"/>
    </source>
</evidence>
<dbReference type="GO" id="GO:0016787">
    <property type="term" value="F:hydrolase activity"/>
    <property type="evidence" value="ECO:0007669"/>
    <property type="project" value="UniProtKB-KW"/>
</dbReference>
<evidence type="ECO:0000256" key="4">
    <source>
        <dbReference type="SAM" id="MobiDB-lite"/>
    </source>
</evidence>
<evidence type="ECO:0000256" key="1">
    <source>
        <dbReference type="ARBA" id="ARBA00022741"/>
    </source>
</evidence>
<evidence type="ECO:0000256" key="2">
    <source>
        <dbReference type="ARBA" id="ARBA00022801"/>
    </source>
</evidence>
<feature type="domain" description="Helicase ATP-binding" evidence="5">
    <location>
        <begin position="194"/>
        <end position="498"/>
    </location>
</feature>
<dbReference type="Gene3D" id="3.40.50.300">
    <property type="entry name" value="P-loop containing nucleotide triphosphate hydrolases"/>
    <property type="match status" value="1"/>
</dbReference>
<proteinExistence type="predicted"/>
<dbReference type="SUPFAM" id="SSF52540">
    <property type="entry name" value="P-loop containing nucleoside triphosphate hydrolases"/>
    <property type="match status" value="1"/>
</dbReference>
<keyword evidence="7" id="KW-1185">Reference proteome</keyword>
<organism evidence="6 7">
    <name type="scientific">Acrocarpospora pleiomorpha</name>
    <dbReference type="NCBI Taxonomy" id="90975"/>
    <lineage>
        <taxon>Bacteria</taxon>
        <taxon>Bacillati</taxon>
        <taxon>Actinomycetota</taxon>
        <taxon>Actinomycetes</taxon>
        <taxon>Streptosporangiales</taxon>
        <taxon>Streptosporangiaceae</taxon>
        <taxon>Acrocarpospora</taxon>
    </lineage>
</organism>
<feature type="compositionally biased region" description="Basic and acidic residues" evidence="4">
    <location>
        <begin position="355"/>
        <end position="375"/>
    </location>
</feature>
<keyword evidence="1" id="KW-0547">Nucleotide-binding</keyword>
<reference evidence="6 7" key="1">
    <citation type="submission" date="2019-10" db="EMBL/GenBank/DDBJ databases">
        <title>Whole genome shotgun sequence of Acrocarpospora pleiomorpha NBRC 16267.</title>
        <authorList>
            <person name="Ichikawa N."/>
            <person name="Kimura A."/>
            <person name="Kitahashi Y."/>
            <person name="Komaki H."/>
            <person name="Oguchi A."/>
        </authorList>
    </citation>
    <scope>NUCLEOTIDE SEQUENCE [LARGE SCALE GENOMIC DNA]</scope>
    <source>
        <strain evidence="6 7">NBRC 16267</strain>
    </source>
</reference>
<accession>A0A5M3XED2</accession>
<dbReference type="InterPro" id="IPR014013">
    <property type="entry name" value="Helic_SF1/SF2_ATP-bd_DinG/Rad3"/>
</dbReference>